<keyword evidence="1" id="KW-0597">Phosphoprotein</keyword>
<evidence type="ECO:0000259" key="2">
    <source>
        <dbReference type="PROSITE" id="PS50110"/>
    </source>
</evidence>
<protein>
    <submittedName>
        <fullName evidence="3">Response regulator</fullName>
    </submittedName>
</protein>
<feature type="modified residue" description="4-aspartylphosphate" evidence="1">
    <location>
        <position position="60"/>
    </location>
</feature>
<accession>A0A939GF12</accession>
<dbReference type="AlphaFoldDB" id="A0A939GF12"/>
<name>A0A939GF12_9BACT</name>
<comment type="caution">
    <text evidence="3">The sequence shown here is derived from an EMBL/GenBank/DDBJ whole genome shotgun (WGS) entry which is preliminary data.</text>
</comment>
<sequence>MSQHNIFLVDDDEDDIYLARLTFNEHFADWKLTSFNDGQELIDYLSENTTQPLPELIILDLNMPRLTGFEALTVLKQHAHWRRIPVAILTTSSNAEDRALSEELGACAFITKPATIEQLALVIADGKAICQAE</sequence>
<dbReference type="GO" id="GO:0000160">
    <property type="term" value="P:phosphorelay signal transduction system"/>
    <property type="evidence" value="ECO:0007669"/>
    <property type="project" value="InterPro"/>
</dbReference>
<dbReference type="PROSITE" id="PS50110">
    <property type="entry name" value="RESPONSE_REGULATORY"/>
    <property type="match status" value="1"/>
</dbReference>
<reference evidence="3" key="1">
    <citation type="submission" date="2021-03" db="EMBL/GenBank/DDBJ databases">
        <title>Fibrella sp. HMF5335 genome sequencing and assembly.</title>
        <authorList>
            <person name="Kang H."/>
            <person name="Kim H."/>
            <person name="Bae S."/>
            <person name="Joh K."/>
        </authorList>
    </citation>
    <scope>NUCLEOTIDE SEQUENCE</scope>
    <source>
        <strain evidence="3">HMF5335</strain>
    </source>
</reference>
<dbReference type="SUPFAM" id="SSF52172">
    <property type="entry name" value="CheY-like"/>
    <property type="match status" value="1"/>
</dbReference>
<evidence type="ECO:0000256" key="1">
    <source>
        <dbReference type="PROSITE-ProRule" id="PRU00169"/>
    </source>
</evidence>
<dbReference type="PANTHER" id="PTHR44520:SF2">
    <property type="entry name" value="RESPONSE REGULATOR RCP1"/>
    <property type="match status" value="1"/>
</dbReference>
<dbReference type="InterPro" id="IPR011006">
    <property type="entry name" value="CheY-like_superfamily"/>
</dbReference>
<dbReference type="Proteomes" id="UP000664034">
    <property type="component" value="Unassembled WGS sequence"/>
</dbReference>
<dbReference type="Pfam" id="PF00072">
    <property type="entry name" value="Response_reg"/>
    <property type="match status" value="1"/>
</dbReference>
<dbReference type="InterPro" id="IPR052893">
    <property type="entry name" value="TCS_response_regulator"/>
</dbReference>
<dbReference type="CDD" id="cd17557">
    <property type="entry name" value="REC_Rcp-like"/>
    <property type="match status" value="1"/>
</dbReference>
<keyword evidence="4" id="KW-1185">Reference proteome</keyword>
<gene>
    <name evidence="3" type="ORF">J2I47_06995</name>
</gene>
<dbReference type="InterPro" id="IPR001789">
    <property type="entry name" value="Sig_transdc_resp-reg_receiver"/>
</dbReference>
<evidence type="ECO:0000313" key="3">
    <source>
        <dbReference type="EMBL" id="MBO0936290.1"/>
    </source>
</evidence>
<dbReference type="EMBL" id="JAFMYV010000003">
    <property type="protein sequence ID" value="MBO0936290.1"/>
    <property type="molecule type" value="Genomic_DNA"/>
</dbReference>
<dbReference type="SMART" id="SM00448">
    <property type="entry name" value="REC"/>
    <property type="match status" value="1"/>
</dbReference>
<organism evidence="3 4">
    <name type="scientific">Fibrella rubiginis</name>
    <dbReference type="NCBI Taxonomy" id="2817060"/>
    <lineage>
        <taxon>Bacteria</taxon>
        <taxon>Pseudomonadati</taxon>
        <taxon>Bacteroidota</taxon>
        <taxon>Cytophagia</taxon>
        <taxon>Cytophagales</taxon>
        <taxon>Spirosomataceae</taxon>
        <taxon>Fibrella</taxon>
    </lineage>
</organism>
<dbReference type="Gene3D" id="3.40.50.2300">
    <property type="match status" value="1"/>
</dbReference>
<dbReference type="RefSeq" id="WP_207363858.1">
    <property type="nucleotide sequence ID" value="NZ_JAFMYV010000003.1"/>
</dbReference>
<dbReference type="PANTHER" id="PTHR44520">
    <property type="entry name" value="RESPONSE REGULATOR RCP1-RELATED"/>
    <property type="match status" value="1"/>
</dbReference>
<evidence type="ECO:0000313" key="4">
    <source>
        <dbReference type="Proteomes" id="UP000664034"/>
    </source>
</evidence>
<feature type="domain" description="Response regulatory" evidence="2">
    <location>
        <begin position="5"/>
        <end position="127"/>
    </location>
</feature>
<proteinExistence type="predicted"/>